<organism evidence="1 2">
    <name type="scientific">Holospora obtusa F1</name>
    <dbReference type="NCBI Taxonomy" id="1399147"/>
    <lineage>
        <taxon>Bacteria</taxon>
        <taxon>Pseudomonadati</taxon>
        <taxon>Pseudomonadota</taxon>
        <taxon>Alphaproteobacteria</taxon>
        <taxon>Holosporales</taxon>
        <taxon>Holosporaceae</taxon>
        <taxon>Holospora</taxon>
    </lineage>
</organism>
<reference evidence="1 2" key="1">
    <citation type="journal article" date="2014" name="FEMS Microbiol. Lett.">
        <title>Draft genome sequences of three Holospora species (Holospora obtusa, Holospora undulata, and Holospora elegans), endonuclear symbiotic bacteria of the ciliate Paramecium caudatum.</title>
        <authorList>
            <person name="Dohra H."/>
            <person name="Tanaka K."/>
            <person name="Suzuki T."/>
            <person name="Fujishima M."/>
            <person name="Suzuki H."/>
        </authorList>
    </citation>
    <scope>NUCLEOTIDE SEQUENCE [LARGE SCALE GENOMIC DNA]</scope>
    <source>
        <strain evidence="1 2">F1</strain>
    </source>
</reference>
<sequence>MDKDAQFHYINEAVKEAINNNQPSISADAKNKENIGEFKDNGQEHVQKGKPIEVETYDFSK</sequence>
<protein>
    <submittedName>
        <fullName evidence="1">Rhodopirellula transposase</fullName>
    </submittedName>
</protein>
<name>W6TI92_HOLOB</name>
<accession>W6TI92</accession>
<gene>
    <name evidence="1" type="ORF">P618_200046</name>
</gene>
<dbReference type="EMBL" id="AWTR02000006">
    <property type="protein sequence ID" value="ETZ07735.1"/>
    <property type="molecule type" value="Genomic_DNA"/>
</dbReference>
<keyword evidence="2" id="KW-1185">Reference proteome</keyword>
<dbReference type="eggNOG" id="COG1609">
    <property type="taxonomic scope" value="Bacteria"/>
</dbReference>
<dbReference type="Pfam" id="PF07592">
    <property type="entry name" value="DDE_Tnp_ISAZ013"/>
    <property type="match status" value="1"/>
</dbReference>
<comment type="caution">
    <text evidence="1">The sequence shown here is derived from an EMBL/GenBank/DDBJ whole genome shotgun (WGS) entry which is preliminary data.</text>
</comment>
<evidence type="ECO:0000313" key="1">
    <source>
        <dbReference type="EMBL" id="ETZ07735.1"/>
    </source>
</evidence>
<evidence type="ECO:0000313" key="2">
    <source>
        <dbReference type="Proteomes" id="UP000019112"/>
    </source>
</evidence>
<proteinExistence type="predicted"/>
<dbReference type="Proteomes" id="UP000019112">
    <property type="component" value="Unassembled WGS sequence"/>
</dbReference>
<dbReference type="InterPro" id="IPR011518">
    <property type="entry name" value="Transposase_36"/>
</dbReference>
<dbReference type="AlphaFoldDB" id="W6TI92"/>